<sequence>MNSSTDARWRTSSYSNGNQACVEVATASGEMGLRDTKQQGSGPELWVSAAAARAFVAGVVNDTLGA</sequence>
<organism evidence="2 3">
    <name type="scientific">Streptomyces litchfieldiae</name>
    <dbReference type="NCBI Taxonomy" id="3075543"/>
    <lineage>
        <taxon>Bacteria</taxon>
        <taxon>Bacillati</taxon>
        <taxon>Actinomycetota</taxon>
        <taxon>Actinomycetes</taxon>
        <taxon>Kitasatosporales</taxon>
        <taxon>Streptomycetaceae</taxon>
        <taxon>Streptomyces</taxon>
    </lineage>
</organism>
<evidence type="ECO:0000313" key="3">
    <source>
        <dbReference type="Proteomes" id="UP001183246"/>
    </source>
</evidence>
<reference evidence="3" key="1">
    <citation type="submission" date="2023-07" db="EMBL/GenBank/DDBJ databases">
        <title>30 novel species of actinomycetes from the DSMZ collection.</title>
        <authorList>
            <person name="Nouioui I."/>
        </authorList>
    </citation>
    <scope>NUCLEOTIDE SEQUENCE [LARGE SCALE GENOMIC DNA]</scope>
    <source>
        <strain evidence="3">DSM 44938</strain>
    </source>
</reference>
<feature type="domain" description="DUF397" evidence="1">
    <location>
        <begin position="7"/>
        <end position="59"/>
    </location>
</feature>
<name>A0ABU2MWK3_9ACTN</name>
<comment type="caution">
    <text evidence="2">The sequence shown here is derived from an EMBL/GenBank/DDBJ whole genome shotgun (WGS) entry which is preliminary data.</text>
</comment>
<protein>
    <submittedName>
        <fullName evidence="2">DUF397 domain-containing protein</fullName>
    </submittedName>
</protein>
<evidence type="ECO:0000259" key="1">
    <source>
        <dbReference type="Pfam" id="PF04149"/>
    </source>
</evidence>
<dbReference type="EMBL" id="JAVREL010000018">
    <property type="protein sequence ID" value="MDT0346027.1"/>
    <property type="molecule type" value="Genomic_DNA"/>
</dbReference>
<proteinExistence type="predicted"/>
<dbReference type="InterPro" id="IPR007278">
    <property type="entry name" value="DUF397"/>
</dbReference>
<dbReference type="Pfam" id="PF04149">
    <property type="entry name" value="DUF397"/>
    <property type="match status" value="1"/>
</dbReference>
<evidence type="ECO:0000313" key="2">
    <source>
        <dbReference type="EMBL" id="MDT0346027.1"/>
    </source>
</evidence>
<accession>A0ABU2MWK3</accession>
<dbReference type="Proteomes" id="UP001183246">
    <property type="component" value="Unassembled WGS sequence"/>
</dbReference>
<dbReference type="RefSeq" id="WP_311707167.1">
    <property type="nucleotide sequence ID" value="NZ_JAVREL010000018.1"/>
</dbReference>
<keyword evidence="3" id="KW-1185">Reference proteome</keyword>
<gene>
    <name evidence="2" type="ORF">RM590_26065</name>
</gene>